<comment type="caution">
    <text evidence="1">The sequence shown here is derived from an EMBL/GenBank/DDBJ whole genome shotgun (WGS) entry which is preliminary data.</text>
</comment>
<evidence type="ECO:0000313" key="1">
    <source>
        <dbReference type="EMBL" id="GAI55234.1"/>
    </source>
</evidence>
<sequence>IVFTNTFLNPFWQDTLLDPQYSKERQSYAEALLLEAYEDNKLTEEELIKILGDEPIICRNENGFFSMGTISFMTYNSFGIGTPNGNRGSIPI</sequence>
<accession>X1RI36</accession>
<proteinExistence type="predicted"/>
<organism evidence="1">
    <name type="scientific">marine sediment metagenome</name>
    <dbReference type="NCBI Taxonomy" id="412755"/>
    <lineage>
        <taxon>unclassified sequences</taxon>
        <taxon>metagenomes</taxon>
        <taxon>ecological metagenomes</taxon>
    </lineage>
</organism>
<feature type="non-terminal residue" evidence="1">
    <location>
        <position position="1"/>
    </location>
</feature>
<dbReference type="AlphaFoldDB" id="X1RI36"/>
<gene>
    <name evidence="1" type="ORF">S06H3_55019</name>
</gene>
<dbReference type="EMBL" id="BARV01035231">
    <property type="protein sequence ID" value="GAI55234.1"/>
    <property type="molecule type" value="Genomic_DNA"/>
</dbReference>
<name>X1RI36_9ZZZZ</name>
<protein>
    <submittedName>
        <fullName evidence="1">Uncharacterized protein</fullName>
    </submittedName>
</protein>
<reference evidence="1" key="1">
    <citation type="journal article" date="2014" name="Front. Microbiol.">
        <title>High frequency of phylogenetically diverse reductive dehalogenase-homologous genes in deep subseafloor sedimentary metagenomes.</title>
        <authorList>
            <person name="Kawai M."/>
            <person name="Futagami T."/>
            <person name="Toyoda A."/>
            <person name="Takaki Y."/>
            <person name="Nishi S."/>
            <person name="Hori S."/>
            <person name="Arai W."/>
            <person name="Tsubouchi T."/>
            <person name="Morono Y."/>
            <person name="Uchiyama I."/>
            <person name="Ito T."/>
            <person name="Fujiyama A."/>
            <person name="Inagaki F."/>
            <person name="Takami H."/>
        </authorList>
    </citation>
    <scope>NUCLEOTIDE SEQUENCE</scope>
    <source>
        <strain evidence="1">Expedition CK06-06</strain>
    </source>
</reference>